<evidence type="ECO:0000313" key="3">
    <source>
        <dbReference type="Proteomes" id="UP000636800"/>
    </source>
</evidence>
<evidence type="ECO:0000313" key="2">
    <source>
        <dbReference type="EMBL" id="KAG0447475.1"/>
    </source>
</evidence>
<organism evidence="2 3">
    <name type="scientific">Vanilla planifolia</name>
    <name type="common">Vanilla</name>
    <dbReference type="NCBI Taxonomy" id="51239"/>
    <lineage>
        <taxon>Eukaryota</taxon>
        <taxon>Viridiplantae</taxon>
        <taxon>Streptophyta</taxon>
        <taxon>Embryophyta</taxon>
        <taxon>Tracheophyta</taxon>
        <taxon>Spermatophyta</taxon>
        <taxon>Magnoliopsida</taxon>
        <taxon>Liliopsida</taxon>
        <taxon>Asparagales</taxon>
        <taxon>Orchidaceae</taxon>
        <taxon>Vanilloideae</taxon>
        <taxon>Vanilleae</taxon>
        <taxon>Vanilla</taxon>
    </lineage>
</organism>
<evidence type="ECO:0000313" key="4">
    <source>
        <dbReference type="Proteomes" id="UP000639772"/>
    </source>
</evidence>
<feature type="non-terminal residue" evidence="2">
    <location>
        <position position="1"/>
    </location>
</feature>
<comment type="caution">
    <text evidence="2">The sequence shown here is derived from an EMBL/GenBank/DDBJ whole genome shotgun (WGS) entry which is preliminary data.</text>
</comment>
<keyword evidence="3" id="KW-1185">Reference proteome</keyword>
<dbReference type="Proteomes" id="UP000639772">
    <property type="component" value="Unassembled WGS sequence"/>
</dbReference>
<dbReference type="Proteomes" id="UP000636800">
    <property type="component" value="Unassembled WGS sequence"/>
</dbReference>
<name>A0A835U4F7_VANPL</name>
<gene>
    <name evidence="2" type="ORF">HPP92_028329</name>
    <name evidence="1" type="ORF">HPP92_028345</name>
</gene>
<accession>A0A835U4F7</accession>
<dbReference type="EMBL" id="JADCNL010000465">
    <property type="protein sequence ID" value="KAG0447475.1"/>
    <property type="molecule type" value="Genomic_DNA"/>
</dbReference>
<dbReference type="AlphaFoldDB" id="A0A835U4F7"/>
<sequence length="85" mass="9141">SASASTSTPYDRPSSLGTVVSGMARRANAWITTMPLKNLSVFLTYDPGPTYSGNSSLDYRRSKEFLPEKKLPWGFPAATGPDGDP</sequence>
<dbReference type="EMBL" id="JADCNM010000466">
    <property type="protein sequence ID" value="KAG0447390.1"/>
    <property type="molecule type" value="Genomic_DNA"/>
</dbReference>
<evidence type="ECO:0000313" key="1">
    <source>
        <dbReference type="EMBL" id="KAG0447390.1"/>
    </source>
</evidence>
<proteinExistence type="predicted"/>
<protein>
    <submittedName>
        <fullName evidence="2">Uncharacterized protein</fullName>
    </submittedName>
</protein>
<reference evidence="3 4" key="1">
    <citation type="journal article" date="2020" name="Nat. Food">
        <title>A phased Vanilla planifolia genome enables genetic improvement of flavour and production.</title>
        <authorList>
            <person name="Hasing T."/>
            <person name="Tang H."/>
            <person name="Brym M."/>
            <person name="Khazi F."/>
            <person name="Huang T."/>
            <person name="Chambers A.H."/>
        </authorList>
    </citation>
    <scope>NUCLEOTIDE SEQUENCE [LARGE SCALE GENOMIC DNA]</scope>
    <source>
        <tissue evidence="2">Leaf</tissue>
    </source>
</reference>